<evidence type="ECO:0000313" key="1">
    <source>
        <dbReference type="EMBL" id="MFB9088157.1"/>
    </source>
</evidence>
<gene>
    <name evidence="1" type="ORF">ACFFUU_00925</name>
</gene>
<organism evidence="1 2">
    <name type="scientific">Flavobacterium paronense</name>
    <dbReference type="NCBI Taxonomy" id="1392775"/>
    <lineage>
        <taxon>Bacteria</taxon>
        <taxon>Pseudomonadati</taxon>
        <taxon>Bacteroidota</taxon>
        <taxon>Flavobacteriia</taxon>
        <taxon>Flavobacteriales</taxon>
        <taxon>Flavobacteriaceae</taxon>
        <taxon>Flavobacterium</taxon>
    </lineage>
</organism>
<reference evidence="1 2" key="1">
    <citation type="submission" date="2024-09" db="EMBL/GenBank/DDBJ databases">
        <authorList>
            <person name="Sun Q."/>
            <person name="Mori K."/>
        </authorList>
    </citation>
    <scope>NUCLEOTIDE SEQUENCE [LARGE SCALE GENOMIC DNA]</scope>
    <source>
        <strain evidence="1 2">CECT 8460</strain>
    </source>
</reference>
<comment type="caution">
    <text evidence="1">The sequence shown here is derived from an EMBL/GenBank/DDBJ whole genome shotgun (WGS) entry which is preliminary data.</text>
</comment>
<name>A0ABV5GBH6_9FLAO</name>
<proteinExistence type="predicted"/>
<accession>A0ABV5GBH6</accession>
<dbReference type="EMBL" id="JBHMFB010000003">
    <property type="protein sequence ID" value="MFB9088157.1"/>
    <property type="molecule type" value="Genomic_DNA"/>
</dbReference>
<protein>
    <submittedName>
        <fullName evidence="1">ArsR family transcriptional regulator</fullName>
    </submittedName>
</protein>
<sequence length="177" mass="20528">MLENLITSKTRLRLLVKFFINVANEGYLRGLASEMNESTNAIRKELNNLTDAGYLIRYEVDQKITYKANQHNPFFSLLQQIVRKHIGLDTIIEMVLGRMGSVHRVFIIGDYVKGIDSGRIEVVLEGTDLNEEYILKLSDKIEKEIHKKVMFYLTNKHDESGLLVFEYQFLNQKVLTT</sequence>
<dbReference type="RefSeq" id="WP_290284763.1">
    <property type="nucleotide sequence ID" value="NZ_JAUFQN010000019.1"/>
</dbReference>
<dbReference type="Proteomes" id="UP001589576">
    <property type="component" value="Unassembled WGS sequence"/>
</dbReference>
<keyword evidence="2" id="KW-1185">Reference proteome</keyword>
<evidence type="ECO:0000313" key="2">
    <source>
        <dbReference type="Proteomes" id="UP001589576"/>
    </source>
</evidence>